<dbReference type="GO" id="GO:0016757">
    <property type="term" value="F:glycosyltransferase activity"/>
    <property type="evidence" value="ECO:0007669"/>
    <property type="project" value="UniProtKB-KW"/>
</dbReference>
<protein>
    <submittedName>
        <fullName evidence="1">Putative glutamine amidotransferase</fullName>
        <ecNumber evidence="1">2.4.2.-</ecNumber>
    </submittedName>
</protein>
<keyword evidence="1" id="KW-0808">Transferase</keyword>
<dbReference type="InterPro" id="IPR011697">
    <property type="entry name" value="Peptidase_C26"/>
</dbReference>
<dbReference type="GO" id="GO:0006598">
    <property type="term" value="P:polyamine catabolic process"/>
    <property type="evidence" value="ECO:0007669"/>
    <property type="project" value="TreeGrafter"/>
</dbReference>
<reference evidence="1 2" key="1">
    <citation type="submission" date="2017-02" db="EMBL/GenBank/DDBJ databases">
        <authorList>
            <person name="Peterson S.W."/>
        </authorList>
    </citation>
    <scope>NUCLEOTIDE SEQUENCE [LARGE SCALE GENOMIC DNA]</scope>
    <source>
        <strain evidence="1 2">CECT 9027</strain>
    </source>
</reference>
<dbReference type="PROSITE" id="PS51273">
    <property type="entry name" value="GATASE_TYPE_1"/>
    <property type="match status" value="1"/>
</dbReference>
<keyword evidence="2" id="KW-1185">Reference proteome</keyword>
<dbReference type="STRING" id="1918946.VPAL9027_02475"/>
<dbReference type="PANTHER" id="PTHR43235:SF1">
    <property type="entry name" value="GLUTAMINE AMIDOTRANSFERASE PB2B2.05-RELATED"/>
    <property type="match status" value="1"/>
</dbReference>
<dbReference type="GO" id="GO:0033969">
    <property type="term" value="F:gamma-glutamyl-gamma-aminobutyrate hydrolase activity"/>
    <property type="evidence" value="ECO:0007669"/>
    <property type="project" value="TreeGrafter"/>
</dbReference>
<dbReference type="AlphaFoldDB" id="A0A1R4B6H0"/>
<keyword evidence="1" id="KW-0315">Glutamine amidotransferase</keyword>
<evidence type="ECO:0000313" key="1">
    <source>
        <dbReference type="EMBL" id="SJL84486.1"/>
    </source>
</evidence>
<dbReference type="Proteomes" id="UP000189475">
    <property type="component" value="Unassembled WGS sequence"/>
</dbReference>
<dbReference type="GO" id="GO:0005829">
    <property type="term" value="C:cytosol"/>
    <property type="evidence" value="ECO:0007669"/>
    <property type="project" value="TreeGrafter"/>
</dbReference>
<dbReference type="EC" id="2.4.2.-" evidence="1"/>
<keyword evidence="1" id="KW-0328">Glycosyltransferase</keyword>
<dbReference type="CDD" id="cd01745">
    <property type="entry name" value="GATase1_2"/>
    <property type="match status" value="1"/>
</dbReference>
<dbReference type="InterPro" id="IPR044668">
    <property type="entry name" value="PuuD-like"/>
</dbReference>
<dbReference type="EMBL" id="FUFT01000005">
    <property type="protein sequence ID" value="SJL84486.1"/>
    <property type="molecule type" value="Genomic_DNA"/>
</dbReference>
<sequence length="224" mass="25718">MDKKPRIGVTGSHRRWSPSWWCTRFALKLAGAHPERISTQHPWSGNRFDGLIIGGGDDIDPEHYGETFGERDKFDPERDQLEIQWIEWALNHNIPVLGICRGSQLVNVVRGGNLYEDISKLRNLTYNRPGLLPTKQMFIDRSSTLFTVCGKPKLRVNSLHHQAIKEVGNGLRIVGRDLDSFVQAIESTDDKAIFGVQWHPEYLFYLPSQFSLFRWLVTSSDENQ</sequence>
<dbReference type="Gene3D" id="3.40.50.880">
    <property type="match status" value="1"/>
</dbReference>
<dbReference type="RefSeq" id="WP_077314849.1">
    <property type="nucleotide sequence ID" value="NZ_AP024888.1"/>
</dbReference>
<evidence type="ECO:0000313" key="2">
    <source>
        <dbReference type="Proteomes" id="UP000189475"/>
    </source>
</evidence>
<dbReference type="PANTHER" id="PTHR43235">
    <property type="entry name" value="GLUTAMINE AMIDOTRANSFERASE PB2B2.05-RELATED"/>
    <property type="match status" value="1"/>
</dbReference>
<gene>
    <name evidence="1" type="ORF">VPAL9027_02475</name>
</gene>
<dbReference type="Pfam" id="PF07722">
    <property type="entry name" value="Peptidase_C26"/>
    <property type="match status" value="1"/>
</dbReference>
<dbReference type="OrthoDB" id="9813383at2"/>
<name>A0A1R4B6H0_9VIBR</name>
<dbReference type="InterPro" id="IPR029062">
    <property type="entry name" value="Class_I_gatase-like"/>
</dbReference>
<accession>A0A1R4B6H0</accession>
<dbReference type="SUPFAM" id="SSF52317">
    <property type="entry name" value="Class I glutamine amidotransferase-like"/>
    <property type="match status" value="1"/>
</dbReference>
<proteinExistence type="predicted"/>
<organism evidence="1 2">
    <name type="scientific">Vibrio palustris</name>
    <dbReference type="NCBI Taxonomy" id="1918946"/>
    <lineage>
        <taxon>Bacteria</taxon>
        <taxon>Pseudomonadati</taxon>
        <taxon>Pseudomonadota</taxon>
        <taxon>Gammaproteobacteria</taxon>
        <taxon>Vibrionales</taxon>
        <taxon>Vibrionaceae</taxon>
        <taxon>Vibrio</taxon>
    </lineage>
</organism>